<proteinExistence type="predicted"/>
<dbReference type="Pfam" id="PF02627">
    <property type="entry name" value="CMD"/>
    <property type="match status" value="1"/>
</dbReference>
<gene>
    <name evidence="2" type="ORF">IQ227_19945</name>
</gene>
<sequence>MTNLIEYEDANPEVRAVYDDIRATRQTEYINNFWKALANHPPTLRRTWESLKEIMAGSGEIDPLMRELIYIAVSVTNNCEYCIASHTAAAKNKGMTDTMFGELMAIIGAANMTNRFANGYKIPVDEIFKQQ</sequence>
<feature type="domain" description="Carboxymuconolactone decarboxylase-like" evidence="1">
    <location>
        <begin position="43"/>
        <end position="120"/>
    </location>
</feature>
<dbReference type="EMBL" id="JADEWB010000152">
    <property type="protein sequence ID" value="MBE9238234.1"/>
    <property type="molecule type" value="Genomic_DNA"/>
</dbReference>
<dbReference type="PANTHER" id="PTHR35446:SF2">
    <property type="entry name" value="CARBOXYMUCONOLACTONE DECARBOXYLASE-LIKE DOMAIN-CONTAINING PROTEIN"/>
    <property type="match status" value="1"/>
</dbReference>
<dbReference type="SUPFAM" id="SSF69118">
    <property type="entry name" value="AhpD-like"/>
    <property type="match status" value="1"/>
</dbReference>
<dbReference type="PANTHER" id="PTHR35446">
    <property type="entry name" value="SI:CH211-175M2.5"/>
    <property type="match status" value="1"/>
</dbReference>
<dbReference type="InterPro" id="IPR004675">
    <property type="entry name" value="AhpD_core"/>
</dbReference>
<dbReference type="InterPro" id="IPR003779">
    <property type="entry name" value="CMD-like"/>
</dbReference>
<name>A0ABR9VIA4_9CYAN</name>
<evidence type="ECO:0000313" key="3">
    <source>
        <dbReference type="Proteomes" id="UP000606776"/>
    </source>
</evidence>
<dbReference type="RefSeq" id="WP_193943796.1">
    <property type="nucleotide sequence ID" value="NZ_JADEWB010000152.1"/>
</dbReference>
<organism evidence="2 3">
    <name type="scientific">Sphaerospermopsis aphanizomenoides LEGE 00250</name>
    <dbReference type="NCBI Taxonomy" id="2777972"/>
    <lineage>
        <taxon>Bacteria</taxon>
        <taxon>Bacillati</taxon>
        <taxon>Cyanobacteriota</taxon>
        <taxon>Cyanophyceae</taxon>
        <taxon>Nostocales</taxon>
        <taxon>Aphanizomenonaceae</taxon>
        <taxon>Sphaerospermopsis</taxon>
        <taxon>Sphaerospermopsis aphanizomenoides</taxon>
    </lineage>
</organism>
<dbReference type="Proteomes" id="UP000606776">
    <property type="component" value="Unassembled WGS sequence"/>
</dbReference>
<keyword evidence="3" id="KW-1185">Reference proteome</keyword>
<accession>A0ABR9VIA4</accession>
<dbReference type="Gene3D" id="1.20.1290.10">
    <property type="entry name" value="AhpD-like"/>
    <property type="match status" value="1"/>
</dbReference>
<protein>
    <submittedName>
        <fullName evidence="2">Carboxymuconolactone decarboxylase family protein</fullName>
    </submittedName>
</protein>
<evidence type="ECO:0000313" key="2">
    <source>
        <dbReference type="EMBL" id="MBE9238234.1"/>
    </source>
</evidence>
<dbReference type="InterPro" id="IPR029032">
    <property type="entry name" value="AhpD-like"/>
</dbReference>
<comment type="caution">
    <text evidence="2">The sequence shown here is derived from an EMBL/GenBank/DDBJ whole genome shotgun (WGS) entry which is preliminary data.</text>
</comment>
<dbReference type="NCBIfam" id="TIGR00778">
    <property type="entry name" value="ahpD_dom"/>
    <property type="match status" value="1"/>
</dbReference>
<evidence type="ECO:0000259" key="1">
    <source>
        <dbReference type="Pfam" id="PF02627"/>
    </source>
</evidence>
<reference evidence="2 3" key="1">
    <citation type="submission" date="2020-10" db="EMBL/GenBank/DDBJ databases">
        <authorList>
            <person name="Castelo-Branco R."/>
            <person name="Eusebio N."/>
            <person name="Adriana R."/>
            <person name="Vieira A."/>
            <person name="Brugerolle De Fraissinette N."/>
            <person name="Rezende De Castro R."/>
            <person name="Schneider M.P."/>
            <person name="Vasconcelos V."/>
            <person name="Leao P.N."/>
        </authorList>
    </citation>
    <scope>NUCLEOTIDE SEQUENCE [LARGE SCALE GENOMIC DNA]</scope>
    <source>
        <strain evidence="2 3">LEGE 00250</strain>
    </source>
</reference>